<protein>
    <recommendedName>
        <fullName evidence="3">Leucine-rich repeat-containing N-terminal plant-type domain-containing protein</fullName>
    </recommendedName>
</protein>
<keyword evidence="5" id="KW-1185">Reference proteome</keyword>
<dbReference type="Proteomes" id="UP000306102">
    <property type="component" value="Unassembled WGS sequence"/>
</dbReference>
<dbReference type="InterPro" id="IPR013210">
    <property type="entry name" value="LRR_N_plant-typ"/>
</dbReference>
<dbReference type="EMBL" id="SDRB02004230">
    <property type="protein sequence ID" value="THG16175.1"/>
    <property type="molecule type" value="Genomic_DNA"/>
</dbReference>
<keyword evidence="1" id="KW-0433">Leucine-rich repeat</keyword>
<organism evidence="4 5">
    <name type="scientific">Camellia sinensis var. sinensis</name>
    <name type="common">China tea</name>
    <dbReference type="NCBI Taxonomy" id="542762"/>
    <lineage>
        <taxon>Eukaryota</taxon>
        <taxon>Viridiplantae</taxon>
        <taxon>Streptophyta</taxon>
        <taxon>Embryophyta</taxon>
        <taxon>Tracheophyta</taxon>
        <taxon>Spermatophyta</taxon>
        <taxon>Magnoliopsida</taxon>
        <taxon>eudicotyledons</taxon>
        <taxon>Gunneridae</taxon>
        <taxon>Pentapetalae</taxon>
        <taxon>asterids</taxon>
        <taxon>Ericales</taxon>
        <taxon>Theaceae</taxon>
        <taxon>Camellia</taxon>
    </lineage>
</organism>
<name>A0A4S4EJJ0_CAMSN</name>
<dbReference type="AlphaFoldDB" id="A0A4S4EJJ0"/>
<evidence type="ECO:0000313" key="4">
    <source>
        <dbReference type="EMBL" id="THG16175.1"/>
    </source>
</evidence>
<evidence type="ECO:0000259" key="3">
    <source>
        <dbReference type="Pfam" id="PF08263"/>
    </source>
</evidence>
<keyword evidence="2" id="KW-0677">Repeat</keyword>
<evidence type="ECO:0000256" key="1">
    <source>
        <dbReference type="ARBA" id="ARBA00022614"/>
    </source>
</evidence>
<reference evidence="4 5" key="1">
    <citation type="journal article" date="2018" name="Proc. Natl. Acad. Sci. U.S.A.">
        <title>Draft genome sequence of Camellia sinensis var. sinensis provides insights into the evolution of the tea genome and tea quality.</title>
        <authorList>
            <person name="Wei C."/>
            <person name="Yang H."/>
            <person name="Wang S."/>
            <person name="Zhao J."/>
            <person name="Liu C."/>
            <person name="Gao L."/>
            <person name="Xia E."/>
            <person name="Lu Y."/>
            <person name="Tai Y."/>
            <person name="She G."/>
            <person name="Sun J."/>
            <person name="Cao H."/>
            <person name="Tong W."/>
            <person name="Gao Q."/>
            <person name="Li Y."/>
            <person name="Deng W."/>
            <person name="Jiang X."/>
            <person name="Wang W."/>
            <person name="Chen Q."/>
            <person name="Zhang S."/>
            <person name="Li H."/>
            <person name="Wu J."/>
            <person name="Wang P."/>
            <person name="Li P."/>
            <person name="Shi C."/>
            <person name="Zheng F."/>
            <person name="Jian J."/>
            <person name="Huang B."/>
            <person name="Shan D."/>
            <person name="Shi M."/>
            <person name="Fang C."/>
            <person name="Yue Y."/>
            <person name="Li F."/>
            <person name="Li D."/>
            <person name="Wei S."/>
            <person name="Han B."/>
            <person name="Jiang C."/>
            <person name="Yin Y."/>
            <person name="Xia T."/>
            <person name="Zhang Z."/>
            <person name="Bennetzen J.L."/>
            <person name="Zhao S."/>
            <person name="Wan X."/>
        </authorList>
    </citation>
    <scope>NUCLEOTIDE SEQUENCE [LARGE SCALE GENOMIC DNA]</scope>
    <source>
        <strain evidence="5">cv. Shuchazao</strain>
        <tissue evidence="4">Leaf</tissue>
    </source>
</reference>
<comment type="caution">
    <text evidence="4">The sequence shown here is derived from an EMBL/GenBank/DDBJ whole genome shotgun (WGS) entry which is preliminary data.</text>
</comment>
<sequence>MDPVSVRVHVAGNEVDRLALLAFKAQITGDPFGALNLWNEFVHFWYGTGNEVMTLEMFTRKRPTDNMFNDNPSLHNFVMMALPEQALLIQHYFNEEKLGRQAQALLPRDQPAINHVVTQLHVIKNNFLGTDGFMEEEELELQCDHE</sequence>
<proteinExistence type="predicted"/>
<dbReference type="Pfam" id="PF08263">
    <property type="entry name" value="LRRNT_2"/>
    <property type="match status" value="1"/>
</dbReference>
<evidence type="ECO:0000313" key="5">
    <source>
        <dbReference type="Proteomes" id="UP000306102"/>
    </source>
</evidence>
<gene>
    <name evidence="4" type="ORF">TEA_020612</name>
</gene>
<feature type="domain" description="Leucine-rich repeat-containing N-terminal plant-type" evidence="3">
    <location>
        <begin position="16"/>
        <end position="39"/>
    </location>
</feature>
<accession>A0A4S4EJJ0</accession>
<evidence type="ECO:0000256" key="2">
    <source>
        <dbReference type="ARBA" id="ARBA00022737"/>
    </source>
</evidence>